<keyword evidence="2" id="KW-0614">Plasmid</keyword>
<name>A0A3T0CIL7_SALET</name>
<dbReference type="EMBL" id="CP034699">
    <property type="protein sequence ID" value="AZT44438.1"/>
    <property type="molecule type" value="Genomic_DNA"/>
</dbReference>
<organism evidence="2">
    <name type="scientific">Salmonella enterica subsp. enterica serovar Karamoja</name>
    <dbReference type="NCBI Taxonomy" id="2500153"/>
    <lineage>
        <taxon>Bacteria</taxon>
        <taxon>Pseudomonadati</taxon>
        <taxon>Pseudomonadota</taxon>
        <taxon>Gammaproteobacteria</taxon>
        <taxon>Enterobacterales</taxon>
        <taxon>Enterobacteriaceae</taxon>
        <taxon>Salmonella</taxon>
    </lineage>
</organism>
<dbReference type="EMBL" id="CP034710">
    <property type="protein sequence ID" value="AZT39662.1"/>
    <property type="molecule type" value="Genomic_DNA"/>
</dbReference>
<accession>A0A3T0CIL7</accession>
<evidence type="ECO:0000313" key="1">
    <source>
        <dbReference type="EMBL" id="AZT39662.1"/>
    </source>
</evidence>
<reference evidence="2" key="1">
    <citation type="submission" date="2018-12" db="EMBL/GenBank/DDBJ databases">
        <title>Complete genome sequences of twenty non-typhoidal Salmonella isolates from Rwanda.</title>
        <authorList>
            <person name="Byukusenge M."/>
            <person name="Li L."/>
            <person name="Subhashinie K."/>
            <person name="Nzayirambaho M."/>
            <person name="Kuchipudi S.V."/>
            <person name="Jayarao B.M."/>
        </authorList>
    </citation>
    <scope>NUCLEOTIDE SEQUENCE</scope>
    <source>
        <strain evidence="1">RSE21</strain>
        <strain evidence="2">RSE40</strain>
        <plasmid evidence="1">pRSE21</plasmid>
        <plasmid evidence="2">pRSE40</plasmid>
    </source>
</reference>
<protein>
    <submittedName>
        <fullName evidence="2">Uncharacterized protein</fullName>
    </submittedName>
</protein>
<sequence length="152" mass="17081">MDRMERYITALGKEWDICGFDICMLFQTTLISDNDKYRRHITLKGATKYFFPATTRLKEILTNLSLQQYQPPAGTLSGGSSQQYYTDTKGMALNLAGLYVYQRGDIIHRATDGKSGSLGEISNPVPGVRRHLLDGTQLLSMRSLETGRLLIL</sequence>
<dbReference type="RefSeq" id="WP_405050529.1">
    <property type="nucleotide sequence ID" value="NZ_CP034699.1"/>
</dbReference>
<dbReference type="AlphaFoldDB" id="A0A3T0CIL7"/>
<proteinExistence type="predicted"/>
<evidence type="ECO:0000313" key="2">
    <source>
        <dbReference type="EMBL" id="AZT44438.1"/>
    </source>
</evidence>
<geneLocation type="plasmid" evidence="2">
    <name>pRSE40</name>
</geneLocation>
<geneLocation type="plasmid" evidence="1">
    <name>pRSE21</name>
</geneLocation>
<gene>
    <name evidence="2" type="ORF">EL007_24605</name>
    <name evidence="1" type="ORF">ELZ88_24335</name>
</gene>